<evidence type="ECO:0000256" key="2">
    <source>
        <dbReference type="ARBA" id="ARBA00008142"/>
    </source>
</evidence>
<dbReference type="GO" id="GO:0006183">
    <property type="term" value="P:GTP biosynthetic process"/>
    <property type="evidence" value="ECO:0007669"/>
    <property type="project" value="InterPro"/>
</dbReference>
<feature type="binding site" evidence="6">
    <location>
        <position position="127"/>
    </location>
    <ligand>
        <name>ATP</name>
        <dbReference type="ChEBI" id="CHEBI:30616"/>
    </ligand>
</feature>
<dbReference type="HAMAP" id="MF_00451">
    <property type="entry name" value="NDP_kinase"/>
    <property type="match status" value="1"/>
</dbReference>
<comment type="similarity">
    <text evidence="2 6 7">Belongs to the NDK family.</text>
</comment>
<dbReference type="GO" id="GO:0006228">
    <property type="term" value="P:UTP biosynthetic process"/>
    <property type="evidence" value="ECO:0007669"/>
    <property type="project" value="InterPro"/>
</dbReference>
<dbReference type="Gene3D" id="3.30.70.141">
    <property type="entry name" value="Nucleoside diphosphate kinase-like domain"/>
    <property type="match status" value="1"/>
</dbReference>
<dbReference type="EMBL" id="HBHR01017718">
    <property type="protein sequence ID" value="CAD9869041.1"/>
    <property type="molecule type" value="Transcribed_RNA"/>
</dbReference>
<name>A0A7S2XZK8_9STRA</name>
<evidence type="ECO:0000313" key="9">
    <source>
        <dbReference type="EMBL" id="CAD9869041.1"/>
    </source>
</evidence>
<feature type="domain" description="Nucleoside diphosphate kinase-like" evidence="8">
    <location>
        <begin position="71"/>
        <end position="208"/>
    </location>
</feature>
<evidence type="ECO:0000256" key="5">
    <source>
        <dbReference type="ARBA" id="ARBA00022777"/>
    </source>
</evidence>
<dbReference type="InterPro" id="IPR034907">
    <property type="entry name" value="NDK-like_dom"/>
</dbReference>
<comment type="cofactor">
    <cofactor evidence="1">
        <name>Mg(2+)</name>
        <dbReference type="ChEBI" id="CHEBI:18420"/>
    </cofactor>
</comment>
<reference evidence="9" key="1">
    <citation type="submission" date="2021-01" db="EMBL/GenBank/DDBJ databases">
        <authorList>
            <person name="Corre E."/>
            <person name="Pelletier E."/>
            <person name="Niang G."/>
            <person name="Scheremetjew M."/>
            <person name="Finn R."/>
            <person name="Kale V."/>
            <person name="Holt S."/>
            <person name="Cochrane G."/>
            <person name="Meng A."/>
            <person name="Brown T."/>
            <person name="Cohen L."/>
        </authorList>
    </citation>
    <scope>NUCLEOTIDE SEQUENCE</scope>
    <source>
        <strain evidence="9">CCMP1661</strain>
    </source>
</reference>
<dbReference type="FunFam" id="3.30.70.141:FF:000002">
    <property type="entry name" value="Nucleoside diphosphate kinase"/>
    <property type="match status" value="1"/>
</dbReference>
<dbReference type="CDD" id="cd04413">
    <property type="entry name" value="NDPk_I"/>
    <property type="match status" value="1"/>
</dbReference>
<feature type="binding site" evidence="6">
    <location>
        <position position="155"/>
    </location>
    <ligand>
        <name>ATP</name>
        <dbReference type="ChEBI" id="CHEBI:30616"/>
    </ligand>
</feature>
<sequence>MFSRIIRSPSVRSALRVAAPAFSTSSKSFAQSKGARMIGAAGFASLVAGAGLTTVAACESVPYTGLPGTAHERTFIAVKPDGVQRGLVGEIIARFEKKGYKLVAMKLIWATEEKTKAHYSDLAARPFFGGLVKYFSSGPIVGMVWEGPDAVKTGRKMLGATNPLASDPGTIRGDFCVVVGRNLIHGSDATDSAEKEIANWFTPEECYDWPRTLDAWITEDN</sequence>
<protein>
    <recommendedName>
        <fullName evidence="3">nucleoside-diphosphate kinase</fullName>
        <ecNumber evidence="3">2.7.4.6</ecNumber>
    </recommendedName>
</protein>
<dbReference type="SUPFAM" id="SSF54919">
    <property type="entry name" value="Nucleoside diphosphate kinase, NDK"/>
    <property type="match status" value="1"/>
</dbReference>
<feature type="binding site" evidence="6">
    <location>
        <position position="79"/>
    </location>
    <ligand>
        <name>ATP</name>
        <dbReference type="ChEBI" id="CHEBI:30616"/>
    </ligand>
</feature>
<dbReference type="EC" id="2.7.4.6" evidence="3"/>
<dbReference type="PANTHER" id="PTHR11349">
    <property type="entry name" value="NUCLEOSIDE DIPHOSPHATE KINASE"/>
    <property type="match status" value="1"/>
</dbReference>
<dbReference type="InterPro" id="IPR001564">
    <property type="entry name" value="Nucleoside_diP_kinase"/>
</dbReference>
<dbReference type="GO" id="GO:0006241">
    <property type="term" value="P:CTP biosynthetic process"/>
    <property type="evidence" value="ECO:0007669"/>
    <property type="project" value="InterPro"/>
</dbReference>
<dbReference type="Pfam" id="PF00334">
    <property type="entry name" value="NDK"/>
    <property type="match status" value="1"/>
</dbReference>
<feature type="active site" description="Pros-phosphohistidine intermediate" evidence="6">
    <location>
        <position position="185"/>
    </location>
</feature>
<evidence type="ECO:0000256" key="7">
    <source>
        <dbReference type="RuleBase" id="RU004011"/>
    </source>
</evidence>
<dbReference type="InterPro" id="IPR036850">
    <property type="entry name" value="NDK-like_dom_sf"/>
</dbReference>
<dbReference type="PRINTS" id="PR01243">
    <property type="entry name" value="NUCDPKINASE"/>
</dbReference>
<feature type="binding site" evidence="6">
    <location>
        <position position="161"/>
    </location>
    <ligand>
        <name>ATP</name>
        <dbReference type="ChEBI" id="CHEBI:30616"/>
    </ligand>
</feature>
<dbReference type="GO" id="GO:0004550">
    <property type="term" value="F:nucleoside diphosphate kinase activity"/>
    <property type="evidence" value="ECO:0007669"/>
    <property type="project" value="UniProtKB-EC"/>
</dbReference>
<keyword evidence="4" id="KW-0808">Transferase</keyword>
<feature type="binding site" evidence="6">
    <location>
        <position position="172"/>
    </location>
    <ligand>
        <name>ATP</name>
        <dbReference type="ChEBI" id="CHEBI:30616"/>
    </ligand>
</feature>
<evidence type="ECO:0000256" key="4">
    <source>
        <dbReference type="ARBA" id="ARBA00022679"/>
    </source>
</evidence>
<evidence type="ECO:0000256" key="1">
    <source>
        <dbReference type="ARBA" id="ARBA00001946"/>
    </source>
</evidence>
<dbReference type="NCBIfam" id="NF001908">
    <property type="entry name" value="PRK00668.1"/>
    <property type="match status" value="1"/>
</dbReference>
<proteinExistence type="inferred from homology"/>
<evidence type="ECO:0000256" key="3">
    <source>
        <dbReference type="ARBA" id="ARBA00012966"/>
    </source>
</evidence>
<accession>A0A7S2XZK8</accession>
<dbReference type="AlphaFoldDB" id="A0A7S2XZK8"/>
<evidence type="ECO:0000256" key="6">
    <source>
        <dbReference type="PROSITE-ProRule" id="PRU00706"/>
    </source>
</evidence>
<evidence type="ECO:0000259" key="8">
    <source>
        <dbReference type="SMART" id="SM00562"/>
    </source>
</evidence>
<dbReference type="PROSITE" id="PS51374">
    <property type="entry name" value="NDPK_LIKE"/>
    <property type="match status" value="1"/>
</dbReference>
<keyword evidence="5" id="KW-0418">Kinase</keyword>
<organism evidence="9">
    <name type="scientific">Fibrocapsa japonica</name>
    <dbReference type="NCBI Taxonomy" id="94617"/>
    <lineage>
        <taxon>Eukaryota</taxon>
        <taxon>Sar</taxon>
        <taxon>Stramenopiles</taxon>
        <taxon>Ochrophyta</taxon>
        <taxon>Raphidophyceae</taxon>
        <taxon>Chattonellales</taxon>
        <taxon>Chattonellaceae</taxon>
        <taxon>Fibrocapsa</taxon>
    </lineage>
</organism>
<dbReference type="SMART" id="SM00562">
    <property type="entry name" value="NDK"/>
    <property type="match status" value="1"/>
</dbReference>
<feature type="binding site" evidence="6">
    <location>
        <position position="182"/>
    </location>
    <ligand>
        <name>ATP</name>
        <dbReference type="ChEBI" id="CHEBI:30616"/>
    </ligand>
</feature>
<gene>
    <name evidence="9" type="ORF">FJAP1339_LOCUS8896</name>
</gene>